<keyword evidence="3" id="KW-1185">Reference proteome</keyword>
<evidence type="ECO:0000313" key="2">
    <source>
        <dbReference type="EMBL" id="MET3652326.1"/>
    </source>
</evidence>
<dbReference type="RefSeq" id="WP_354013706.1">
    <property type="nucleotide sequence ID" value="NZ_JBEPMU010000002.1"/>
</dbReference>
<sequence length="339" mass="37658">MADTPVFSQSRRQGLVNMMRKFSSYLIALATVCATSGVAQAAADSYQLEIQQWQQQRFEKLKSPQSWLGVTNSEVVRPGVTRIGSAADEDIVLPSGPSHLGNLTYVDNGPISLALANGGHATFDHSPSGQGSIEPFHINGLYFFPDGTLLLEPVKGSRTPTAVHIGTETLKIYSYEGDYNKGEKRLLITDTQAPRLVNFKGLDYFPIDSSWKITADWEPLKQPREVEVAYIQGSVQKIQFKNKAVFFRDGKRYELMPYMQSDDEVLFVFADRTSGKETYGGARFLMTPAAKDGKIVLDFNKAVNPPCAFMPFPNCPIAIPENRLNLRINAGEKKVHEDI</sequence>
<gene>
    <name evidence="2" type="ORF">ABIC75_002048</name>
</gene>
<keyword evidence="1" id="KW-0732">Signal</keyword>
<dbReference type="PANTHER" id="PTHR41913:SF1">
    <property type="entry name" value="DUF1684 DOMAIN-CONTAINING PROTEIN"/>
    <property type="match status" value="1"/>
</dbReference>
<dbReference type="Proteomes" id="UP001549184">
    <property type="component" value="Unassembled WGS sequence"/>
</dbReference>
<proteinExistence type="predicted"/>
<evidence type="ECO:0000313" key="3">
    <source>
        <dbReference type="Proteomes" id="UP001549184"/>
    </source>
</evidence>
<feature type="signal peptide" evidence="1">
    <location>
        <begin position="1"/>
        <end position="41"/>
    </location>
</feature>
<accession>A0ABV2JU01</accession>
<dbReference type="PANTHER" id="PTHR41913">
    <property type="entry name" value="DUF1684 DOMAIN-CONTAINING PROTEIN"/>
    <property type="match status" value="1"/>
</dbReference>
<comment type="caution">
    <text evidence="2">The sequence shown here is derived from an EMBL/GenBank/DDBJ whole genome shotgun (WGS) entry which is preliminary data.</text>
</comment>
<protein>
    <submittedName>
        <fullName evidence="2">Uncharacterized protein (DUF1684 family)</fullName>
    </submittedName>
</protein>
<feature type="chain" id="PRO_5045139142" evidence="1">
    <location>
        <begin position="42"/>
        <end position="339"/>
    </location>
</feature>
<evidence type="ECO:0000256" key="1">
    <source>
        <dbReference type="SAM" id="SignalP"/>
    </source>
</evidence>
<dbReference type="Pfam" id="PF07920">
    <property type="entry name" value="DUF1684"/>
    <property type="match status" value="1"/>
</dbReference>
<dbReference type="InterPro" id="IPR012467">
    <property type="entry name" value="DUF1684"/>
</dbReference>
<name>A0ABV2JU01_9GAMM</name>
<organism evidence="2 3">
    <name type="scientific">Dyella japonica</name>
    <dbReference type="NCBI Taxonomy" id="231455"/>
    <lineage>
        <taxon>Bacteria</taxon>
        <taxon>Pseudomonadati</taxon>
        <taxon>Pseudomonadota</taxon>
        <taxon>Gammaproteobacteria</taxon>
        <taxon>Lysobacterales</taxon>
        <taxon>Rhodanobacteraceae</taxon>
        <taxon>Dyella</taxon>
    </lineage>
</organism>
<reference evidence="2 3" key="1">
    <citation type="submission" date="2024-06" db="EMBL/GenBank/DDBJ databases">
        <title>Sorghum-associated microbial communities from plants grown in Nebraska, USA.</title>
        <authorList>
            <person name="Schachtman D."/>
        </authorList>
    </citation>
    <scope>NUCLEOTIDE SEQUENCE [LARGE SCALE GENOMIC DNA]</scope>
    <source>
        <strain evidence="2 3">1073</strain>
    </source>
</reference>
<dbReference type="EMBL" id="JBEPMU010000002">
    <property type="protein sequence ID" value="MET3652326.1"/>
    <property type="molecule type" value="Genomic_DNA"/>
</dbReference>